<reference evidence="3 4" key="1">
    <citation type="journal article" date="2011" name="J. Bacteriol.">
        <title>Complete genome sequence of Acidaminococcus intestini RYC-MR95, a Gram-negative bacterium from the phylum Firmicutes.</title>
        <authorList>
            <person name="D'Auria G."/>
            <person name="Galan J.C."/>
            <person name="Rodriguez-Alcayna M."/>
            <person name="Moya A."/>
            <person name="Baquero F."/>
            <person name="Latorre A."/>
        </authorList>
    </citation>
    <scope>NUCLEOTIDE SEQUENCE [LARGE SCALE GENOMIC DNA]</scope>
    <source>
        <strain evidence="3 4">RyC-MR95</strain>
    </source>
</reference>
<dbReference type="Pfam" id="PF13660">
    <property type="entry name" value="DUF4147"/>
    <property type="match status" value="1"/>
</dbReference>
<dbReference type="InParanoid" id="G4Q604"/>
<evidence type="ECO:0000313" key="3">
    <source>
        <dbReference type="EMBL" id="AEQ21305.1"/>
    </source>
</evidence>
<dbReference type="eggNOG" id="COG2379">
    <property type="taxonomic scope" value="Bacteria"/>
</dbReference>
<feature type="domain" description="MOFRL" evidence="1">
    <location>
        <begin position="298"/>
        <end position="402"/>
    </location>
</feature>
<keyword evidence="4" id="KW-1185">Reference proteome</keyword>
<dbReference type="InterPro" id="IPR007835">
    <property type="entry name" value="MOFRL"/>
</dbReference>
<dbReference type="GeneID" id="92877773"/>
<keyword evidence="3" id="KW-0670">Pyruvate</keyword>
<evidence type="ECO:0000259" key="2">
    <source>
        <dbReference type="Pfam" id="PF13660"/>
    </source>
</evidence>
<feature type="domain" description="MOFRL-associated" evidence="2">
    <location>
        <begin position="7"/>
        <end position="227"/>
    </location>
</feature>
<dbReference type="KEGG" id="ain:Acin_0052"/>
<evidence type="ECO:0000313" key="4">
    <source>
        <dbReference type="Proteomes" id="UP000007093"/>
    </source>
</evidence>
<protein>
    <submittedName>
        <fullName evidence="3">Hydroxypyruvate reductase</fullName>
    </submittedName>
</protein>
<dbReference type="InterPro" id="IPR039760">
    <property type="entry name" value="MOFRL_protein"/>
</dbReference>
<dbReference type="EMBL" id="CP003058">
    <property type="protein sequence ID" value="AEQ21305.1"/>
    <property type="molecule type" value="Genomic_DNA"/>
</dbReference>
<dbReference type="InterPro" id="IPR038614">
    <property type="entry name" value="GK_N_sf"/>
</dbReference>
<dbReference type="InterPro" id="IPR037035">
    <property type="entry name" value="GK-like_C_sf"/>
</dbReference>
<dbReference type="GO" id="GO:0005737">
    <property type="term" value="C:cytoplasm"/>
    <property type="evidence" value="ECO:0007669"/>
    <property type="project" value="TreeGrafter"/>
</dbReference>
<evidence type="ECO:0000259" key="1">
    <source>
        <dbReference type="Pfam" id="PF05161"/>
    </source>
</evidence>
<gene>
    <name evidence="3" type="primary">ttuD</name>
    <name evidence="3" type="ordered locus">Acin_0052</name>
</gene>
<dbReference type="Gene3D" id="3.40.1480.10">
    <property type="entry name" value="MOFRL domain"/>
    <property type="match status" value="1"/>
</dbReference>
<dbReference type="InterPro" id="IPR025286">
    <property type="entry name" value="MOFRL_assoc_dom"/>
</dbReference>
<proteinExistence type="predicted"/>
<dbReference type="SUPFAM" id="SSF82544">
    <property type="entry name" value="GckA/TtuD-like"/>
    <property type="match status" value="1"/>
</dbReference>
<name>G4Q604_ACIIR</name>
<dbReference type="GO" id="GO:0008887">
    <property type="term" value="F:glycerate kinase activity"/>
    <property type="evidence" value="ECO:0007669"/>
    <property type="project" value="InterPro"/>
</dbReference>
<dbReference type="PATRIC" id="fig|568816.4.peg.48"/>
<dbReference type="RefSeq" id="WP_009015127.1">
    <property type="nucleotide sequence ID" value="NC_016077.1"/>
</dbReference>
<dbReference type="STRING" id="568816.Acin_0052"/>
<organism evidence="3 4">
    <name type="scientific">Acidaminococcus intestini (strain RyC-MR95)</name>
    <dbReference type="NCBI Taxonomy" id="568816"/>
    <lineage>
        <taxon>Bacteria</taxon>
        <taxon>Bacillati</taxon>
        <taxon>Bacillota</taxon>
        <taxon>Negativicutes</taxon>
        <taxon>Acidaminococcales</taxon>
        <taxon>Acidaminococcaceae</taxon>
        <taxon>Acidaminococcus</taxon>
    </lineage>
</organism>
<dbReference type="HOGENOM" id="CLU_032279_1_1_9"/>
<dbReference type="Pfam" id="PF05161">
    <property type="entry name" value="MOFRL"/>
    <property type="match status" value="1"/>
</dbReference>
<dbReference type="AlphaFoldDB" id="G4Q604"/>
<accession>G4Q604</accession>
<sequence>MTLREDAQIIMDKALAASLPDAAVEKALKNKKFGSGRIVVVSIGKAAWQMAKTTVALLGDRISGGIVITKYQHAKGALPPLEIYEAGHPVLDANSVAATARAIDMVKDLGKDDTVLFLISGGGSALFEKPLIPLSELQKINSDLLSSGADIVSMNTVRKRFSAVKGGKFAQICAPANVYAIVLSDIIGDPLDMIASGPAYPDTSTREDAQRVIERYKVILSPEAEACLAVETPKRLDHVETVVTGSVTELAKAGKRAAEALGYRTHILTSSLDCEAREAGSFLAAMGREYAGCGKKMAFLAGGETVVHLRGRGKGGRNQEIALSAARGIAGLSNVAVFSFGSDGTDGPTDAAGGYADGSTAARLLEAGLSIPDVLERNDAYHALEKSDGLLVTGPTGTNVNDLSVLLIG</sequence>
<dbReference type="PANTHER" id="PTHR12227">
    <property type="entry name" value="GLYCERATE KINASE"/>
    <property type="match status" value="1"/>
</dbReference>
<dbReference type="PANTHER" id="PTHR12227:SF0">
    <property type="entry name" value="GLYCERATE KINASE"/>
    <property type="match status" value="1"/>
</dbReference>
<dbReference type="Proteomes" id="UP000007093">
    <property type="component" value="Chromosome"/>
</dbReference>
<dbReference type="Gene3D" id="3.40.50.10180">
    <property type="entry name" value="Glycerate kinase, MOFRL-like N-terminal domain"/>
    <property type="match status" value="1"/>
</dbReference>